<keyword evidence="1" id="KW-0472">Membrane</keyword>
<dbReference type="RefSeq" id="WP_319832176.1">
    <property type="nucleotide sequence ID" value="NZ_CP138858.1"/>
</dbReference>
<evidence type="ECO:0000313" key="3">
    <source>
        <dbReference type="Proteomes" id="UP001324993"/>
    </source>
</evidence>
<dbReference type="Proteomes" id="UP001324993">
    <property type="component" value="Chromosome"/>
</dbReference>
<sequence length="125" mass="14068">MLKLSSKTRKHVIALIFTMVVVTVGSAFAIVWMQQQISRTAQDSKHLESQLAETSRKLRYLDERIAGYHQPVVLQSKVAGVLRPSVDDQVVFVQEKQLASGRTYAVSQPYEVSMDLALLDFDSSR</sequence>
<protein>
    <submittedName>
        <fullName evidence="2">Uncharacterized protein</fullName>
    </submittedName>
</protein>
<feature type="transmembrane region" description="Helical" evidence="1">
    <location>
        <begin position="12"/>
        <end position="33"/>
    </location>
</feature>
<keyword evidence="1" id="KW-1133">Transmembrane helix</keyword>
<accession>A0ABZ0RQS3</accession>
<evidence type="ECO:0000313" key="2">
    <source>
        <dbReference type="EMBL" id="WPJ95284.1"/>
    </source>
</evidence>
<name>A0ABZ0RQS3_9BACT</name>
<keyword evidence="3" id="KW-1185">Reference proteome</keyword>
<dbReference type="EMBL" id="CP138858">
    <property type="protein sequence ID" value="WPJ95284.1"/>
    <property type="molecule type" value="Genomic_DNA"/>
</dbReference>
<gene>
    <name evidence="2" type="ORF">SH580_17825</name>
</gene>
<reference evidence="2 3" key="1">
    <citation type="submission" date="2023-11" db="EMBL/GenBank/DDBJ databases">
        <title>Coraliomargarita sp. nov., isolated from marine algae.</title>
        <authorList>
            <person name="Lee J.K."/>
            <person name="Baek J.H."/>
            <person name="Kim J.M."/>
            <person name="Choi D.G."/>
            <person name="Jeon C.O."/>
        </authorList>
    </citation>
    <scope>NUCLEOTIDE SEQUENCE [LARGE SCALE GENOMIC DNA]</scope>
    <source>
        <strain evidence="2 3">J2-16</strain>
    </source>
</reference>
<organism evidence="2 3">
    <name type="scientific">Coraliomargarita algicola</name>
    <dbReference type="NCBI Taxonomy" id="3092156"/>
    <lineage>
        <taxon>Bacteria</taxon>
        <taxon>Pseudomonadati</taxon>
        <taxon>Verrucomicrobiota</taxon>
        <taxon>Opitutia</taxon>
        <taxon>Puniceicoccales</taxon>
        <taxon>Coraliomargaritaceae</taxon>
        <taxon>Coraliomargarita</taxon>
    </lineage>
</organism>
<keyword evidence="1" id="KW-0812">Transmembrane</keyword>
<proteinExistence type="predicted"/>
<evidence type="ECO:0000256" key="1">
    <source>
        <dbReference type="SAM" id="Phobius"/>
    </source>
</evidence>